<protein>
    <submittedName>
        <fullName evidence="2">Uncharacterized protein</fullName>
    </submittedName>
</protein>
<evidence type="ECO:0000256" key="1">
    <source>
        <dbReference type="SAM" id="MobiDB-lite"/>
    </source>
</evidence>
<sequence length="152" mass="16955">MTTCSGLPICLSGIQIFPQNQKNLRRRVRSDLDIRINTSVAPVHVEGESMASDCEANTSGVSSDHGDVHEERSPELSANTFNWPRLSLAQQMADLDFHREAVRRRSLQARTHLVDYRVTSQRNNLIAACLKDKLRIEEDSPDAPKSICAKAA</sequence>
<dbReference type="Proteomes" id="UP000825935">
    <property type="component" value="Chromosome 28"/>
</dbReference>
<comment type="caution">
    <text evidence="2">The sequence shown here is derived from an EMBL/GenBank/DDBJ whole genome shotgun (WGS) entry which is preliminary data.</text>
</comment>
<name>A0A8T2RC49_CERRI</name>
<organism evidence="2 3">
    <name type="scientific">Ceratopteris richardii</name>
    <name type="common">Triangle waterfern</name>
    <dbReference type="NCBI Taxonomy" id="49495"/>
    <lineage>
        <taxon>Eukaryota</taxon>
        <taxon>Viridiplantae</taxon>
        <taxon>Streptophyta</taxon>
        <taxon>Embryophyta</taxon>
        <taxon>Tracheophyta</taxon>
        <taxon>Polypodiopsida</taxon>
        <taxon>Polypodiidae</taxon>
        <taxon>Polypodiales</taxon>
        <taxon>Pteridineae</taxon>
        <taxon>Pteridaceae</taxon>
        <taxon>Parkerioideae</taxon>
        <taxon>Ceratopteris</taxon>
    </lineage>
</organism>
<proteinExistence type="predicted"/>
<feature type="region of interest" description="Disordered" evidence="1">
    <location>
        <begin position="49"/>
        <end position="74"/>
    </location>
</feature>
<gene>
    <name evidence="2" type="ORF">KP509_28G011500</name>
</gene>
<dbReference type="AlphaFoldDB" id="A0A8T2RC49"/>
<dbReference type="EMBL" id="CM035433">
    <property type="protein sequence ID" value="KAH7293093.1"/>
    <property type="molecule type" value="Genomic_DNA"/>
</dbReference>
<evidence type="ECO:0000313" key="2">
    <source>
        <dbReference type="EMBL" id="KAH7293093.1"/>
    </source>
</evidence>
<dbReference type="OMA" id="DCEANTS"/>
<dbReference type="OrthoDB" id="1896605at2759"/>
<reference evidence="2" key="1">
    <citation type="submission" date="2021-08" db="EMBL/GenBank/DDBJ databases">
        <title>WGS assembly of Ceratopteris richardii.</title>
        <authorList>
            <person name="Marchant D.B."/>
            <person name="Chen G."/>
            <person name="Jenkins J."/>
            <person name="Shu S."/>
            <person name="Leebens-Mack J."/>
            <person name="Grimwood J."/>
            <person name="Schmutz J."/>
            <person name="Soltis P."/>
            <person name="Soltis D."/>
            <person name="Chen Z.-H."/>
        </authorList>
    </citation>
    <scope>NUCLEOTIDE SEQUENCE</scope>
    <source>
        <strain evidence="2">Whitten #5841</strain>
        <tissue evidence="2">Leaf</tissue>
    </source>
</reference>
<accession>A0A8T2RC49</accession>
<feature type="compositionally biased region" description="Basic and acidic residues" evidence="1">
    <location>
        <begin position="64"/>
        <end position="74"/>
    </location>
</feature>
<keyword evidence="3" id="KW-1185">Reference proteome</keyword>
<evidence type="ECO:0000313" key="3">
    <source>
        <dbReference type="Proteomes" id="UP000825935"/>
    </source>
</evidence>